<dbReference type="Proteomes" id="UP000076858">
    <property type="component" value="Unassembled WGS sequence"/>
</dbReference>
<evidence type="ECO:0000313" key="1">
    <source>
        <dbReference type="EMBL" id="KZS05504.1"/>
    </source>
</evidence>
<gene>
    <name evidence="1" type="ORF">APZ42_031319</name>
</gene>
<reference evidence="1 2" key="1">
    <citation type="submission" date="2016-03" db="EMBL/GenBank/DDBJ databases">
        <title>EvidentialGene: Evidence-directed Construction of Genes on Genomes.</title>
        <authorList>
            <person name="Gilbert D.G."/>
            <person name="Choi J.-H."/>
            <person name="Mockaitis K."/>
            <person name="Colbourne J."/>
            <person name="Pfrender M."/>
        </authorList>
    </citation>
    <scope>NUCLEOTIDE SEQUENCE [LARGE SCALE GENOMIC DNA]</scope>
    <source>
        <strain evidence="1 2">Xinb3</strain>
        <tissue evidence="1">Complete organism</tissue>
    </source>
</reference>
<name>A0A164MZ08_9CRUS</name>
<evidence type="ECO:0000313" key="2">
    <source>
        <dbReference type="Proteomes" id="UP000076858"/>
    </source>
</evidence>
<keyword evidence="2" id="KW-1185">Reference proteome</keyword>
<sequence>MFCEDVIRVKQLLSDYLKGSYSAACKSYGSGHGGRATEAKVGTRNRQSRSDCFLGVCGGFLYVSHHLMGDIRDNVKVPRPAFSAAETTIADVPAI</sequence>
<organism evidence="1 2">
    <name type="scientific">Daphnia magna</name>
    <dbReference type="NCBI Taxonomy" id="35525"/>
    <lineage>
        <taxon>Eukaryota</taxon>
        <taxon>Metazoa</taxon>
        <taxon>Ecdysozoa</taxon>
        <taxon>Arthropoda</taxon>
        <taxon>Crustacea</taxon>
        <taxon>Branchiopoda</taxon>
        <taxon>Diplostraca</taxon>
        <taxon>Cladocera</taxon>
        <taxon>Anomopoda</taxon>
        <taxon>Daphniidae</taxon>
        <taxon>Daphnia</taxon>
    </lineage>
</organism>
<dbReference type="EMBL" id="LRGB01002915">
    <property type="protein sequence ID" value="KZS05504.1"/>
    <property type="molecule type" value="Genomic_DNA"/>
</dbReference>
<proteinExistence type="predicted"/>
<comment type="caution">
    <text evidence="1">The sequence shown here is derived from an EMBL/GenBank/DDBJ whole genome shotgun (WGS) entry which is preliminary data.</text>
</comment>
<protein>
    <submittedName>
        <fullName evidence="1">Uncharacterized protein</fullName>
    </submittedName>
</protein>
<dbReference type="AlphaFoldDB" id="A0A164MZ08"/>
<accession>A0A164MZ08</accession>